<dbReference type="PROSITE" id="PS51794">
    <property type="entry name" value="DAC"/>
    <property type="match status" value="1"/>
</dbReference>
<dbReference type="InterPro" id="IPR003390">
    <property type="entry name" value="DNA_integrity_scan_DisA_N"/>
</dbReference>
<reference evidence="8 9" key="1">
    <citation type="submission" date="2019-08" db="EMBL/GenBank/DDBJ databases">
        <title>Deep-cultivation of Planctomycetes and their phenomic and genomic characterization uncovers novel biology.</title>
        <authorList>
            <person name="Wiegand S."/>
            <person name="Jogler M."/>
            <person name="Boedeker C."/>
            <person name="Pinto D."/>
            <person name="Vollmers J."/>
            <person name="Rivas-Marin E."/>
            <person name="Kohn T."/>
            <person name="Peeters S.H."/>
            <person name="Heuer A."/>
            <person name="Rast P."/>
            <person name="Oberbeckmann S."/>
            <person name="Bunk B."/>
            <person name="Jeske O."/>
            <person name="Meyerdierks A."/>
            <person name="Storesund J.E."/>
            <person name="Kallscheuer N."/>
            <person name="Luecker S."/>
            <person name="Lage O.M."/>
            <person name="Pohl T."/>
            <person name="Merkel B.J."/>
            <person name="Hornburger P."/>
            <person name="Mueller R.-W."/>
            <person name="Bruemmer F."/>
            <person name="Labrenz M."/>
            <person name="Spormann A.M."/>
            <person name="Op den Camp H."/>
            <person name="Overmann J."/>
            <person name="Amann R."/>
            <person name="Jetten M.S.M."/>
            <person name="Mascher T."/>
            <person name="Medema M.H."/>
            <person name="Devos D.P."/>
            <person name="Kaster A.-K."/>
            <person name="Ovreas L."/>
            <person name="Rohde M."/>
            <person name="Galperin M.Y."/>
            <person name="Jogler C."/>
        </authorList>
    </citation>
    <scope>NUCLEOTIDE SEQUENCE [LARGE SCALE GENOMIC DNA]</scope>
    <source>
        <strain evidence="8 9">FC18</strain>
    </source>
</reference>
<dbReference type="Gene3D" id="3.40.1700.10">
    <property type="entry name" value="DNA integrity scanning protein, DisA, N-terminal domain"/>
    <property type="match status" value="1"/>
</dbReference>
<dbReference type="Pfam" id="PF02457">
    <property type="entry name" value="DAC"/>
    <property type="match status" value="1"/>
</dbReference>
<dbReference type="InterPro" id="IPR036888">
    <property type="entry name" value="DNA_integrity_DisA_N_sf"/>
</dbReference>
<dbReference type="InterPro" id="IPR014499">
    <property type="entry name" value="DAC_DacZ"/>
</dbReference>
<dbReference type="AlphaFoldDB" id="A0A5B9PFZ3"/>
<dbReference type="EMBL" id="CP042912">
    <property type="protein sequence ID" value="QEG23672.1"/>
    <property type="molecule type" value="Genomic_DNA"/>
</dbReference>
<dbReference type="GO" id="GO:0004016">
    <property type="term" value="F:adenylate cyclase activity"/>
    <property type="evidence" value="ECO:0007669"/>
    <property type="project" value="TreeGrafter"/>
</dbReference>
<sequence>MLPAKEQKNFFAFVDASQKLAKATDSDALLVLLERELNWARLSKKTANLEVLVVATHSEQVYQSAIEAEVKSVLLESPIIDPRDQLAQAVLASVAEAHMKSGSKLIALFDSSGDGDAVDTITAFSLTEKLGRLTARDLRQLKTNVPLETLKVVVDLAVAIGREGREGKPIGTMFVVGDHRKVLEQSRPGGYDSVKGYNRKDRSLHDGKTREGIKEVAQLDGMFIVSADGTVEASARIIDTPPVEITMTKGLGSRHFAGAAISKNTKAIAVVVSQSSGTVRIFQDGEVVLRIEPLQRAAMKWKKPVQTSAVPPETPPEA</sequence>
<comment type="catalytic activity">
    <reaction evidence="1">
        <text>2 ATP = 3',3'-c-di-AMP + 2 diphosphate</text>
        <dbReference type="Rhea" id="RHEA:35655"/>
        <dbReference type="ChEBI" id="CHEBI:30616"/>
        <dbReference type="ChEBI" id="CHEBI:33019"/>
        <dbReference type="ChEBI" id="CHEBI:71500"/>
        <dbReference type="EC" id="2.7.7.85"/>
    </reaction>
</comment>
<evidence type="ECO:0000256" key="3">
    <source>
        <dbReference type="ARBA" id="ARBA00022695"/>
    </source>
</evidence>
<evidence type="ECO:0000256" key="4">
    <source>
        <dbReference type="ARBA" id="ARBA00022741"/>
    </source>
</evidence>
<keyword evidence="4" id="KW-0547">Nucleotide-binding</keyword>
<dbReference type="InterPro" id="IPR048544">
    <property type="entry name" value="DacZ_P"/>
</dbReference>
<gene>
    <name evidence="8" type="ORF">MFFC18_35730</name>
</gene>
<dbReference type="SUPFAM" id="SSF143597">
    <property type="entry name" value="YojJ-like"/>
    <property type="match status" value="1"/>
</dbReference>
<evidence type="ECO:0000256" key="5">
    <source>
        <dbReference type="ARBA" id="ARBA00022840"/>
    </source>
</evidence>
<dbReference type="GO" id="GO:0005524">
    <property type="term" value="F:ATP binding"/>
    <property type="evidence" value="ECO:0007669"/>
    <property type="project" value="UniProtKB-KW"/>
</dbReference>
<dbReference type="OrthoDB" id="9775217at2"/>
<dbReference type="RefSeq" id="WP_075086214.1">
    <property type="nucleotide sequence ID" value="NZ_CP042912.1"/>
</dbReference>
<keyword evidence="2" id="KW-0808">Transferase</keyword>
<dbReference type="PIRSF" id="PIRSF019073">
    <property type="entry name" value="UCP019073"/>
    <property type="match status" value="1"/>
</dbReference>
<keyword evidence="9" id="KW-1185">Reference proteome</keyword>
<keyword evidence="3" id="KW-0548">Nucleotidyltransferase</keyword>
<dbReference type="PANTHER" id="PTHR34185:SF1">
    <property type="entry name" value="DIADENYLATE CYCLASE"/>
    <property type="match status" value="1"/>
</dbReference>
<dbReference type="InterPro" id="IPR050338">
    <property type="entry name" value="DisA"/>
</dbReference>
<evidence type="ECO:0000256" key="2">
    <source>
        <dbReference type="ARBA" id="ARBA00022679"/>
    </source>
</evidence>
<organism evidence="8 9">
    <name type="scientific">Mariniblastus fucicola</name>
    <dbReference type="NCBI Taxonomy" id="980251"/>
    <lineage>
        <taxon>Bacteria</taxon>
        <taxon>Pseudomonadati</taxon>
        <taxon>Planctomycetota</taxon>
        <taxon>Planctomycetia</taxon>
        <taxon>Pirellulales</taxon>
        <taxon>Pirellulaceae</taxon>
        <taxon>Mariniblastus</taxon>
    </lineage>
</organism>
<feature type="domain" description="DAC" evidence="7">
    <location>
        <begin position="135"/>
        <end position="293"/>
    </location>
</feature>
<protein>
    <submittedName>
        <fullName evidence="8">DisA bacterial checkpoint controller nucleotide-binding protein</fullName>
    </submittedName>
</protein>
<evidence type="ECO:0000256" key="1">
    <source>
        <dbReference type="ARBA" id="ARBA00000877"/>
    </source>
</evidence>
<evidence type="ECO:0000259" key="7">
    <source>
        <dbReference type="PROSITE" id="PS51794"/>
    </source>
</evidence>
<name>A0A5B9PFZ3_9BACT</name>
<feature type="region of interest" description="Disordered" evidence="6">
    <location>
        <begin position="187"/>
        <end position="206"/>
    </location>
</feature>
<dbReference type="STRING" id="980251.GCA_001642875_04379"/>
<proteinExistence type="inferred from homology"/>
<evidence type="ECO:0000313" key="9">
    <source>
        <dbReference type="Proteomes" id="UP000322214"/>
    </source>
</evidence>
<accession>A0A5B9PFZ3</accession>
<evidence type="ECO:0000256" key="6">
    <source>
        <dbReference type="SAM" id="MobiDB-lite"/>
    </source>
</evidence>
<dbReference type="PANTHER" id="PTHR34185">
    <property type="entry name" value="DIADENYLATE CYCLASE"/>
    <property type="match status" value="1"/>
</dbReference>
<dbReference type="HAMAP" id="MF_00840">
    <property type="entry name" value="DacZ"/>
    <property type="match status" value="1"/>
</dbReference>
<keyword evidence="5" id="KW-0067">ATP-binding</keyword>
<evidence type="ECO:0000313" key="8">
    <source>
        <dbReference type="EMBL" id="QEG23672.1"/>
    </source>
</evidence>
<dbReference type="Proteomes" id="UP000322214">
    <property type="component" value="Chromosome"/>
</dbReference>
<dbReference type="GO" id="GO:0106408">
    <property type="term" value="F:diadenylate cyclase activity"/>
    <property type="evidence" value="ECO:0007669"/>
    <property type="project" value="UniProtKB-EC"/>
</dbReference>
<dbReference type="KEGG" id="mff:MFFC18_35730"/>
<dbReference type="Pfam" id="PF21755">
    <property type="entry name" value="DacZ_P"/>
    <property type="match status" value="1"/>
</dbReference>